<keyword evidence="4" id="KW-1185">Reference proteome</keyword>
<dbReference type="Gene3D" id="1.20.140.10">
    <property type="entry name" value="Butyryl-CoA Dehydrogenase, subunit A, domain 3"/>
    <property type="match status" value="1"/>
</dbReference>
<evidence type="ECO:0000313" key="3">
    <source>
        <dbReference type="EMBL" id="OKH94086.1"/>
    </source>
</evidence>
<reference evidence="3 4" key="1">
    <citation type="submission" date="2015-06" db="EMBL/GenBank/DDBJ databases">
        <title>Cloning and characterization of the uncialamcin biosynthetic gene cluster.</title>
        <authorList>
            <person name="Yan X."/>
            <person name="Huang T."/>
            <person name="Ge H."/>
            <person name="Shen B."/>
        </authorList>
    </citation>
    <scope>NUCLEOTIDE SEQUENCE [LARGE SCALE GENOMIC DNA]</scope>
    <source>
        <strain evidence="3 4">DCA2648</strain>
    </source>
</reference>
<evidence type="ECO:0000313" key="4">
    <source>
        <dbReference type="Proteomes" id="UP000186455"/>
    </source>
</evidence>
<dbReference type="Pfam" id="PF00441">
    <property type="entry name" value="Acyl-CoA_dh_1"/>
    <property type="match status" value="1"/>
</dbReference>
<comment type="caution">
    <text evidence="3">The sequence shown here is derived from an EMBL/GenBank/DDBJ whole genome shotgun (WGS) entry which is preliminary data.</text>
</comment>
<dbReference type="GO" id="GO:0016627">
    <property type="term" value="F:oxidoreductase activity, acting on the CH-CH group of donors"/>
    <property type="evidence" value="ECO:0007669"/>
    <property type="project" value="InterPro"/>
</dbReference>
<dbReference type="SUPFAM" id="SSF47203">
    <property type="entry name" value="Acyl-CoA dehydrogenase C-terminal domain-like"/>
    <property type="match status" value="1"/>
</dbReference>
<dbReference type="EMBL" id="LFBV01000003">
    <property type="protein sequence ID" value="OKH94086.1"/>
    <property type="molecule type" value="Genomic_DNA"/>
</dbReference>
<dbReference type="Proteomes" id="UP000186455">
    <property type="component" value="Unassembled WGS sequence"/>
</dbReference>
<sequence>MLDAIAECEEAAYENGLAAGLAVALAGTDGPAPPGRVAALPTAALAPGASVIRHRMADLEGIAFVRRDGTRPAPGPELTAFGARLGAVRIGVTRRLTDLAVHHLSGRTSGGEPMIRKQLVAGVLADLVTAAEALRRCLEVAGHLPVAVTDVHDRLTVHDREAAKLLGASGFLAGSPARAAHVSRLTANCWIARDGMS</sequence>
<proteinExistence type="predicted"/>
<gene>
    <name evidence="3" type="ORF">AB852_15695</name>
</gene>
<dbReference type="RefSeq" id="WP_073788606.1">
    <property type="nucleotide sequence ID" value="NZ_LFBV01000003.1"/>
</dbReference>
<keyword evidence="1" id="KW-0285">Flavoprotein</keyword>
<dbReference type="InterPro" id="IPR036250">
    <property type="entry name" value="AcylCo_DH-like_C"/>
</dbReference>
<dbReference type="AlphaFoldDB" id="A0A1Q4V8C5"/>
<accession>A0A1Q4V8C5</accession>
<evidence type="ECO:0000256" key="1">
    <source>
        <dbReference type="ARBA" id="ARBA00022630"/>
    </source>
</evidence>
<dbReference type="STRING" id="1048205.AB852_15695"/>
<evidence type="ECO:0000259" key="2">
    <source>
        <dbReference type="Pfam" id="PF00441"/>
    </source>
</evidence>
<feature type="domain" description="Acyl-CoA dehydrogenase/oxidase C-terminal" evidence="2">
    <location>
        <begin position="85"/>
        <end position="143"/>
    </location>
</feature>
<dbReference type="InterPro" id="IPR009075">
    <property type="entry name" value="AcylCo_DH/oxidase_C"/>
</dbReference>
<organism evidence="3 4">
    <name type="scientific">Streptomyces uncialis</name>
    <dbReference type="NCBI Taxonomy" id="1048205"/>
    <lineage>
        <taxon>Bacteria</taxon>
        <taxon>Bacillati</taxon>
        <taxon>Actinomycetota</taxon>
        <taxon>Actinomycetes</taxon>
        <taxon>Kitasatosporales</taxon>
        <taxon>Streptomycetaceae</taxon>
        <taxon>Streptomyces</taxon>
    </lineage>
</organism>
<name>A0A1Q4V8C5_9ACTN</name>
<protein>
    <recommendedName>
        <fullName evidence="2">Acyl-CoA dehydrogenase/oxidase C-terminal domain-containing protein</fullName>
    </recommendedName>
</protein>